<dbReference type="AlphaFoldDB" id="A0A250IPL5"/>
<keyword evidence="1" id="KW-0812">Transmembrane</keyword>
<accession>A0A250IPL5</accession>
<dbReference type="InterPro" id="IPR008972">
    <property type="entry name" value="Cupredoxin"/>
</dbReference>
<dbReference type="SUPFAM" id="SSF49503">
    <property type="entry name" value="Cupredoxins"/>
    <property type="match status" value="2"/>
</dbReference>
<evidence type="ECO:0000313" key="4">
    <source>
        <dbReference type="Proteomes" id="UP000217289"/>
    </source>
</evidence>
<dbReference type="RefSeq" id="WP_281256609.1">
    <property type="nucleotide sequence ID" value="NZ_CP022163.1"/>
</dbReference>
<sequence length="567" mass="61010">MNGPPANTPEGACWKPRWELAVLLSCGLLGWELVLLELLSGGFDVRASTVGRLLAKDAALLVPLWTLVVAGVRVYRHRHPGPLTDARKAALLSTSFLLLLLPVAAGRGIVQSRPAPSTPSDMGLARPATADPLTDESRFLCSVASPDLSSPEEPGDDSLLDAAWAGIRDAMLLQVPVFPLTWLLVHHRSRFALTRARGSATASLLWLGAACLWKSDEGPVLEADVCPPGAPVRHYAVAAIATDIRLNAEGDHIPRGLRYVLDGERTEGPEVLPYPLVLRANLGECLRLRFTNRLDQEPAALHIEGLRGTVSGPGRTGDFVPGTSLPPGQSLTYALALPDDPEAEGAYLLHDPEDGGERESRGLFGALVLEPAGARYRDASENGPLPGGQGWEARIDTPSGSSFRELVLISHAMGPPEVAEVRSSRGELLPELDEMAGPFRAGSFGLNYRSHPQFERDEPHASPPEAEAPLLRSYRDEAIKLRVVHAGNAEPHIPHVHGWSESSDEPLAQPHLLTPGGSLTLVLTEDSEEHRAAGDFVVHCHAPNHTSGGERVIWRVFDRPQPHLTAP</sequence>
<keyword evidence="1" id="KW-1133">Transmembrane helix</keyword>
<dbReference type="EMBL" id="CP022163">
    <property type="protein sequence ID" value="ATB33182.1"/>
    <property type="molecule type" value="Genomic_DNA"/>
</dbReference>
<gene>
    <name evidence="3" type="ORF">MEBOL_006671</name>
</gene>
<keyword evidence="1" id="KW-0472">Membrane</keyword>
<dbReference type="GO" id="GO:0005507">
    <property type="term" value="F:copper ion binding"/>
    <property type="evidence" value="ECO:0007669"/>
    <property type="project" value="InterPro"/>
</dbReference>
<dbReference type="Pfam" id="PF07732">
    <property type="entry name" value="Cu-oxidase_3"/>
    <property type="match status" value="1"/>
</dbReference>
<evidence type="ECO:0000259" key="2">
    <source>
        <dbReference type="Pfam" id="PF07732"/>
    </source>
</evidence>
<dbReference type="InterPro" id="IPR011707">
    <property type="entry name" value="Cu-oxidase-like_N"/>
</dbReference>
<protein>
    <recommendedName>
        <fullName evidence="2">Plastocyanin-like domain-containing protein</fullName>
    </recommendedName>
</protein>
<feature type="transmembrane region" description="Helical" evidence="1">
    <location>
        <begin position="58"/>
        <end position="76"/>
    </location>
</feature>
<dbReference type="Proteomes" id="UP000217289">
    <property type="component" value="Chromosome"/>
</dbReference>
<feature type="transmembrane region" description="Helical" evidence="1">
    <location>
        <begin position="88"/>
        <end position="110"/>
    </location>
</feature>
<evidence type="ECO:0000313" key="3">
    <source>
        <dbReference type="EMBL" id="ATB33182.1"/>
    </source>
</evidence>
<keyword evidence="4" id="KW-1185">Reference proteome</keyword>
<organism evidence="3 4">
    <name type="scientific">Melittangium boletus DSM 14713</name>
    <dbReference type="NCBI Taxonomy" id="1294270"/>
    <lineage>
        <taxon>Bacteria</taxon>
        <taxon>Pseudomonadati</taxon>
        <taxon>Myxococcota</taxon>
        <taxon>Myxococcia</taxon>
        <taxon>Myxococcales</taxon>
        <taxon>Cystobacterineae</taxon>
        <taxon>Archangiaceae</taxon>
        <taxon>Melittangium</taxon>
    </lineage>
</organism>
<dbReference type="Gene3D" id="2.60.40.420">
    <property type="entry name" value="Cupredoxins - blue copper proteins"/>
    <property type="match status" value="1"/>
</dbReference>
<evidence type="ECO:0000256" key="1">
    <source>
        <dbReference type="SAM" id="Phobius"/>
    </source>
</evidence>
<reference evidence="3 4" key="1">
    <citation type="submission" date="2017-06" db="EMBL/GenBank/DDBJ databases">
        <authorList>
            <person name="Kim H.J."/>
            <person name="Triplett B.A."/>
        </authorList>
    </citation>
    <scope>NUCLEOTIDE SEQUENCE [LARGE SCALE GENOMIC DNA]</scope>
    <source>
        <strain evidence="3 4">DSM 14713</strain>
    </source>
</reference>
<feature type="domain" description="Plastocyanin-like" evidence="2">
    <location>
        <begin position="278"/>
        <end position="371"/>
    </location>
</feature>
<name>A0A250IPL5_9BACT</name>
<feature type="transmembrane region" description="Helical" evidence="1">
    <location>
        <begin position="20"/>
        <end position="38"/>
    </location>
</feature>
<proteinExistence type="predicted"/>
<dbReference type="KEGG" id="mbd:MEBOL_006671"/>